<reference evidence="5 6" key="1">
    <citation type="submission" date="2015-02" db="EMBL/GenBank/DDBJ databases">
        <title>Complete genome sequence of Kangiella geojedonensis strain YCS-5T.</title>
        <authorList>
            <person name="Kim K.M."/>
        </authorList>
    </citation>
    <scope>NUCLEOTIDE SEQUENCE [LARGE SCALE GENOMIC DNA]</scope>
    <source>
        <strain evidence="5 6">YCS-5</strain>
    </source>
</reference>
<evidence type="ECO:0000259" key="4">
    <source>
        <dbReference type="Pfam" id="PF19290"/>
    </source>
</evidence>
<dbReference type="Pfam" id="PF19290">
    <property type="entry name" value="PmbA_TldD_2nd"/>
    <property type="match status" value="1"/>
</dbReference>
<dbReference type="Pfam" id="PF19289">
    <property type="entry name" value="PmbA_TldD_3rd"/>
    <property type="match status" value="1"/>
</dbReference>
<organism evidence="5 6">
    <name type="scientific">Kangiella geojedonensis</name>
    <dbReference type="NCBI Taxonomy" id="914150"/>
    <lineage>
        <taxon>Bacteria</taxon>
        <taxon>Pseudomonadati</taxon>
        <taxon>Pseudomonadota</taxon>
        <taxon>Gammaproteobacteria</taxon>
        <taxon>Kangiellales</taxon>
        <taxon>Kangiellaceae</taxon>
        <taxon>Kangiella</taxon>
    </lineage>
</organism>
<dbReference type="RefSeq" id="WP_052735264.1">
    <property type="nucleotide sequence ID" value="NZ_CP010975.1"/>
</dbReference>
<dbReference type="InterPro" id="IPR045569">
    <property type="entry name" value="Metalloprtase-TldD/E_C"/>
</dbReference>
<dbReference type="GO" id="GO:0008237">
    <property type="term" value="F:metallopeptidase activity"/>
    <property type="evidence" value="ECO:0007669"/>
    <property type="project" value="InterPro"/>
</dbReference>
<dbReference type="GO" id="GO:0005829">
    <property type="term" value="C:cytosol"/>
    <property type="evidence" value="ECO:0007669"/>
    <property type="project" value="TreeGrafter"/>
</dbReference>
<proteinExistence type="inferred from homology"/>
<name>A0A0F6TRD0_9GAMM</name>
<dbReference type="KEGG" id="kge:TQ33_1746"/>
<dbReference type="InterPro" id="IPR035068">
    <property type="entry name" value="TldD/PmbA_N"/>
</dbReference>
<dbReference type="InterPro" id="IPR047657">
    <property type="entry name" value="PmbA"/>
</dbReference>
<dbReference type="PATRIC" id="fig|914150.5.peg.1770"/>
<evidence type="ECO:0000259" key="3">
    <source>
        <dbReference type="Pfam" id="PF19289"/>
    </source>
</evidence>
<protein>
    <submittedName>
        <fullName evidence="5">Peptidase U62 modulator of DNA gyrase</fullName>
    </submittedName>
</protein>
<dbReference type="InterPro" id="IPR045570">
    <property type="entry name" value="Metalloprtase-TldD/E_cen_dom"/>
</dbReference>
<dbReference type="Proteomes" id="UP000034071">
    <property type="component" value="Chromosome"/>
</dbReference>
<evidence type="ECO:0000259" key="2">
    <source>
        <dbReference type="Pfam" id="PF01523"/>
    </source>
</evidence>
<feature type="domain" description="Metalloprotease TldD/E C-terminal" evidence="3">
    <location>
        <begin position="248"/>
        <end position="455"/>
    </location>
</feature>
<dbReference type="GO" id="GO:0006508">
    <property type="term" value="P:proteolysis"/>
    <property type="evidence" value="ECO:0007669"/>
    <property type="project" value="InterPro"/>
</dbReference>
<evidence type="ECO:0000313" key="5">
    <source>
        <dbReference type="EMBL" id="AKE52687.1"/>
    </source>
</evidence>
<dbReference type="Pfam" id="PF01523">
    <property type="entry name" value="PmbA_TldD_1st"/>
    <property type="match status" value="1"/>
</dbReference>
<dbReference type="AlphaFoldDB" id="A0A0F6TRD0"/>
<gene>
    <name evidence="5" type="ORF">TQ33_1746</name>
</gene>
<dbReference type="Gene3D" id="3.30.2290.10">
    <property type="entry name" value="PmbA/TldD superfamily"/>
    <property type="match status" value="1"/>
</dbReference>
<dbReference type="STRING" id="914150.TQ33_1746"/>
<dbReference type="PANTHER" id="PTHR43421">
    <property type="entry name" value="METALLOPROTEASE PMBA"/>
    <property type="match status" value="1"/>
</dbReference>
<evidence type="ECO:0000313" key="6">
    <source>
        <dbReference type="Proteomes" id="UP000034071"/>
    </source>
</evidence>
<accession>A0A0F6TRD0</accession>
<feature type="domain" description="Metalloprotease TldD/E central" evidence="4">
    <location>
        <begin position="136"/>
        <end position="241"/>
    </location>
</feature>
<dbReference type="SUPFAM" id="SSF111283">
    <property type="entry name" value="Putative modulator of DNA gyrase, PmbA/TldD"/>
    <property type="match status" value="1"/>
</dbReference>
<sequence>MTQRDNEQLTLVQIAEQQAQTAHTMRQIAETLIDRAKGAGADDIEVWSYNTIGNSVEVRNNELETLEFNQDSHLGINVYFEQRKGTVSINDLTESAALQGLEAACNIAKFTEPDPYAGLVESSRMASEFKDLSLDHPFALTIDDMVTSAKQAEASALNSQHIKQSEGANCYSHRSVSCYANSHDFCGFNQTTRYSLSNILIGQTEKGMIRDGYYTLGRDYADLLAPEAVGTEAAQRIQAKLKLGKSRSGKFPVVFNPEVARGLWSHLLGALKGGALYQRSSFMLDKLGHHILPKDISIIEDPFILKGLGSSNYDSDGVATAKRTIVEQGRLDGYFLSGYSARRLGMETTGNAGGIHNILIESPQQSLDAMLKQLGTGLLITEVMGQGVNIVTGNYSRGASGFWFEDGEIQHYVQEITIAGNLEDMLQSIIAVGSDVDGRSSILTGSVAIDGMTIAA</sequence>
<dbReference type="NCBIfam" id="NF008268">
    <property type="entry name" value="PRK11040.1"/>
    <property type="match status" value="1"/>
</dbReference>
<dbReference type="EMBL" id="CP010975">
    <property type="protein sequence ID" value="AKE52687.1"/>
    <property type="molecule type" value="Genomic_DNA"/>
</dbReference>
<dbReference type="InterPro" id="IPR036059">
    <property type="entry name" value="TldD/PmbA_sf"/>
</dbReference>
<evidence type="ECO:0000256" key="1">
    <source>
        <dbReference type="ARBA" id="ARBA00005836"/>
    </source>
</evidence>
<dbReference type="PANTHER" id="PTHR43421:SF1">
    <property type="entry name" value="METALLOPROTEASE PMBA"/>
    <property type="match status" value="1"/>
</dbReference>
<dbReference type="HOGENOM" id="CLU_026425_0_0_6"/>
<comment type="similarity">
    <text evidence="1">Belongs to the peptidase U62 family.</text>
</comment>
<dbReference type="InterPro" id="IPR002510">
    <property type="entry name" value="Metalloprtase-TldD/E_N"/>
</dbReference>
<keyword evidence="6" id="KW-1185">Reference proteome</keyword>
<feature type="domain" description="Metalloprotease TldD/E N-terminal" evidence="2">
    <location>
        <begin position="51"/>
        <end position="108"/>
    </location>
</feature>